<proteinExistence type="inferred from homology"/>
<dbReference type="SUPFAM" id="SSF55545">
    <property type="entry name" value="beta-N-acetylhexosaminidase-like domain"/>
    <property type="match status" value="1"/>
</dbReference>
<protein>
    <recommendedName>
        <fullName evidence="7">Beta-hexosaminidase</fullName>
        <ecNumber evidence="7">3.2.1.52</ecNumber>
    </recommendedName>
</protein>
<gene>
    <name evidence="12" type="ORF">BD410DRAFT_900046</name>
</gene>
<sequence>MWSLPIILIVLLSQAFSVDAHSIWPLPRKVSNGTTVIILDDYFDITYDFFDVPVDLKLAVDRTKRYLAWDQLSRLVVDRGLSDKIENFDKPETPRLFELRLELTNSDSRSICDEAIADWESRDESYTLLIPADNSAAILSAKTTLGLFRGLTTFTQLFYTFEEVLYTPYAPLTVEDAPAYPYRGFMLDTARNYFPVADIKRLLEAMSWVKLNTFHWHVVDSQSFPLEVPGFMELSHHGAYRGHDGKKLKYTVENVDDIVSFAAARGIDVLVEIDMPGHTSVVSKAYKEHVECAEGCRWSELASEPPSGQLRYASANTTKWASNLVESVGSMFPSKYMSTGGDEVNANCTANDKISQAALRMSGKSAEQALNVFMTEVQGAVKRVGKTPVVWDDMLLDKTRNVQLTNDTIVMVWHNEDAAVKVVEKGFKIIHANYDYFYLDCGHGPWVVPTSTYTSWCDPFKSWQKAYSFDPLANITRKEKDLVLGGEHLLWTEQASPHNLDSIAWPRAAASAEVFWTGAKTSSGKPLDVRSALPRLHQMTYRMQKRGIRATPLQPMWCALRPGRCNSMG</sequence>
<dbReference type="FunFam" id="3.20.20.80:FF:000063">
    <property type="entry name" value="Beta-hexosaminidase"/>
    <property type="match status" value="1"/>
</dbReference>
<dbReference type="Gene3D" id="3.30.379.10">
    <property type="entry name" value="Chitobiase/beta-hexosaminidase domain 2-like"/>
    <property type="match status" value="1"/>
</dbReference>
<dbReference type="AlphaFoldDB" id="A0A4Y7PWC9"/>
<dbReference type="SUPFAM" id="SSF51445">
    <property type="entry name" value="(Trans)glycosidases"/>
    <property type="match status" value="1"/>
</dbReference>
<dbReference type="PANTHER" id="PTHR22600">
    <property type="entry name" value="BETA-HEXOSAMINIDASE"/>
    <property type="match status" value="1"/>
</dbReference>
<evidence type="ECO:0000256" key="1">
    <source>
        <dbReference type="ARBA" id="ARBA00001231"/>
    </source>
</evidence>
<evidence type="ECO:0000259" key="11">
    <source>
        <dbReference type="Pfam" id="PF14845"/>
    </source>
</evidence>
<dbReference type="OrthoDB" id="428480at2759"/>
<evidence type="ECO:0000256" key="4">
    <source>
        <dbReference type="ARBA" id="ARBA00022801"/>
    </source>
</evidence>
<evidence type="ECO:0000259" key="10">
    <source>
        <dbReference type="Pfam" id="PF00728"/>
    </source>
</evidence>
<dbReference type="Proteomes" id="UP000294933">
    <property type="component" value="Unassembled WGS sequence"/>
</dbReference>
<dbReference type="VEuPathDB" id="FungiDB:BD410DRAFT_900046"/>
<feature type="domain" description="Beta-hexosaminidase eukaryotic type N-terminal" evidence="11">
    <location>
        <begin position="23"/>
        <end position="157"/>
    </location>
</feature>
<keyword evidence="5" id="KW-0325">Glycoprotein</keyword>
<dbReference type="GO" id="GO:0030203">
    <property type="term" value="P:glycosaminoglycan metabolic process"/>
    <property type="evidence" value="ECO:0007669"/>
    <property type="project" value="TreeGrafter"/>
</dbReference>
<evidence type="ECO:0000313" key="13">
    <source>
        <dbReference type="Proteomes" id="UP000294933"/>
    </source>
</evidence>
<dbReference type="InterPro" id="IPR029018">
    <property type="entry name" value="Hex-like_dom2"/>
</dbReference>
<comment type="similarity">
    <text evidence="2 7">Belongs to the glycosyl hydrolase 20 family.</text>
</comment>
<dbReference type="STRING" id="50990.A0A4Y7PWC9"/>
<dbReference type="PIRSF" id="PIRSF001093">
    <property type="entry name" value="B-hxosamndse_ab_euk"/>
    <property type="match status" value="1"/>
</dbReference>
<dbReference type="GO" id="GO:0016020">
    <property type="term" value="C:membrane"/>
    <property type="evidence" value="ECO:0007669"/>
    <property type="project" value="TreeGrafter"/>
</dbReference>
<feature type="active site" description="Proton donor" evidence="8">
    <location>
        <position position="343"/>
    </location>
</feature>
<feature type="chain" id="PRO_5021343780" description="Beta-hexosaminidase" evidence="9">
    <location>
        <begin position="21"/>
        <end position="569"/>
    </location>
</feature>
<dbReference type="PANTHER" id="PTHR22600:SF26">
    <property type="entry name" value="BETA-N-ACETYLHEXOSAMINIDASE"/>
    <property type="match status" value="1"/>
</dbReference>
<keyword evidence="3 9" id="KW-0732">Signal</keyword>
<keyword evidence="6 7" id="KW-0326">Glycosidase</keyword>
<dbReference type="Gene3D" id="3.20.20.80">
    <property type="entry name" value="Glycosidases"/>
    <property type="match status" value="1"/>
</dbReference>
<evidence type="ECO:0000256" key="8">
    <source>
        <dbReference type="PIRSR" id="PIRSR001093-1"/>
    </source>
</evidence>
<dbReference type="InterPro" id="IPR025705">
    <property type="entry name" value="Beta_hexosaminidase_sua/sub"/>
</dbReference>
<feature type="domain" description="Glycoside hydrolase family 20 catalytic" evidence="10">
    <location>
        <begin position="180"/>
        <end position="518"/>
    </location>
</feature>
<dbReference type="GO" id="GO:0005975">
    <property type="term" value="P:carbohydrate metabolic process"/>
    <property type="evidence" value="ECO:0007669"/>
    <property type="project" value="InterPro"/>
</dbReference>
<evidence type="ECO:0000256" key="3">
    <source>
        <dbReference type="ARBA" id="ARBA00022729"/>
    </source>
</evidence>
<name>A0A4Y7PWC9_9AGAM</name>
<evidence type="ECO:0000256" key="5">
    <source>
        <dbReference type="ARBA" id="ARBA00023180"/>
    </source>
</evidence>
<comment type="catalytic activity">
    <reaction evidence="1 7">
        <text>Hydrolysis of terminal non-reducing N-acetyl-D-hexosamine residues in N-acetyl-beta-D-hexosaminides.</text>
        <dbReference type="EC" id="3.2.1.52"/>
    </reaction>
</comment>
<evidence type="ECO:0000256" key="2">
    <source>
        <dbReference type="ARBA" id="ARBA00006285"/>
    </source>
</evidence>
<dbReference type="InterPro" id="IPR017853">
    <property type="entry name" value="GH"/>
</dbReference>
<dbReference type="Pfam" id="PF14845">
    <property type="entry name" value="Glycohydro_20b2"/>
    <property type="match status" value="1"/>
</dbReference>
<feature type="signal peptide" evidence="9">
    <location>
        <begin position="1"/>
        <end position="20"/>
    </location>
</feature>
<evidence type="ECO:0000256" key="6">
    <source>
        <dbReference type="ARBA" id="ARBA00023295"/>
    </source>
</evidence>
<keyword evidence="4 7" id="KW-0378">Hydrolase</keyword>
<dbReference type="EC" id="3.2.1.52" evidence="7"/>
<dbReference type="GO" id="GO:0004563">
    <property type="term" value="F:beta-N-acetylhexosaminidase activity"/>
    <property type="evidence" value="ECO:0007669"/>
    <property type="project" value="UniProtKB-EC"/>
</dbReference>
<keyword evidence="13" id="KW-1185">Reference proteome</keyword>
<dbReference type="InterPro" id="IPR029019">
    <property type="entry name" value="HEX_eukaryotic_N"/>
</dbReference>
<reference evidence="12 13" key="1">
    <citation type="submission" date="2018-06" db="EMBL/GenBank/DDBJ databases">
        <title>A transcriptomic atlas of mushroom development highlights an independent origin of complex multicellularity.</title>
        <authorList>
            <consortium name="DOE Joint Genome Institute"/>
            <person name="Krizsan K."/>
            <person name="Almasi E."/>
            <person name="Merenyi Z."/>
            <person name="Sahu N."/>
            <person name="Viragh M."/>
            <person name="Koszo T."/>
            <person name="Mondo S."/>
            <person name="Kiss B."/>
            <person name="Balint B."/>
            <person name="Kues U."/>
            <person name="Barry K."/>
            <person name="Hegedus J.C."/>
            <person name="Henrissat B."/>
            <person name="Johnson J."/>
            <person name="Lipzen A."/>
            <person name="Ohm R."/>
            <person name="Nagy I."/>
            <person name="Pangilinan J."/>
            <person name="Yan J."/>
            <person name="Xiong Y."/>
            <person name="Grigoriev I.V."/>
            <person name="Hibbett D.S."/>
            <person name="Nagy L.G."/>
        </authorList>
    </citation>
    <scope>NUCLEOTIDE SEQUENCE [LARGE SCALE GENOMIC DNA]</scope>
    <source>
        <strain evidence="12 13">SZMC22713</strain>
    </source>
</reference>
<evidence type="ECO:0000313" key="12">
    <source>
        <dbReference type="EMBL" id="TDL19714.1"/>
    </source>
</evidence>
<evidence type="ECO:0000256" key="7">
    <source>
        <dbReference type="PIRNR" id="PIRNR001093"/>
    </source>
</evidence>
<organism evidence="12 13">
    <name type="scientific">Rickenella mellea</name>
    <dbReference type="NCBI Taxonomy" id="50990"/>
    <lineage>
        <taxon>Eukaryota</taxon>
        <taxon>Fungi</taxon>
        <taxon>Dikarya</taxon>
        <taxon>Basidiomycota</taxon>
        <taxon>Agaricomycotina</taxon>
        <taxon>Agaricomycetes</taxon>
        <taxon>Hymenochaetales</taxon>
        <taxon>Rickenellaceae</taxon>
        <taxon>Rickenella</taxon>
    </lineage>
</organism>
<dbReference type="PRINTS" id="PR00738">
    <property type="entry name" value="GLHYDRLASE20"/>
</dbReference>
<accession>A0A4Y7PWC9</accession>
<evidence type="ECO:0000256" key="9">
    <source>
        <dbReference type="SAM" id="SignalP"/>
    </source>
</evidence>
<dbReference type="InterPro" id="IPR015883">
    <property type="entry name" value="Glyco_hydro_20_cat"/>
</dbReference>
<dbReference type="Pfam" id="PF00728">
    <property type="entry name" value="Glyco_hydro_20"/>
    <property type="match status" value="1"/>
</dbReference>
<dbReference type="EMBL" id="ML170194">
    <property type="protein sequence ID" value="TDL19714.1"/>
    <property type="molecule type" value="Genomic_DNA"/>
</dbReference>